<name>A0A2H1VV65_SPOFR</name>
<dbReference type="AlphaFoldDB" id="A0A2H1VV65"/>
<protein>
    <submittedName>
        <fullName evidence="1">SFRICE_008833</fullName>
    </submittedName>
</protein>
<dbReference type="EMBL" id="ODYU01004636">
    <property type="protein sequence ID" value="SOQ44719.1"/>
    <property type="molecule type" value="Genomic_DNA"/>
</dbReference>
<proteinExistence type="predicted"/>
<evidence type="ECO:0000313" key="1">
    <source>
        <dbReference type="EMBL" id="SOQ44719.1"/>
    </source>
</evidence>
<sequence>MTSPVLSEAGGSVRLLLTKNHPVPTSLLSRSPVTCYLVRSSGPGISPTAAEDGLVLVGWRATLARRPQTRNSGSVRLLLTKYHPIPTPAFRAGAPVNPLGSPQLRIRHQPYWAPSVVTKGSVRLLLTKNHPVPTPAFRAGAPVNTLGSPQLRVRISPTGPHLWWSDGSLRQMCYATLLWMRLASNGYVHWYT</sequence>
<gene>
    <name evidence="1" type="ORF">SFRICE_008833</name>
</gene>
<organism evidence="1">
    <name type="scientific">Spodoptera frugiperda</name>
    <name type="common">Fall armyworm</name>
    <dbReference type="NCBI Taxonomy" id="7108"/>
    <lineage>
        <taxon>Eukaryota</taxon>
        <taxon>Metazoa</taxon>
        <taxon>Ecdysozoa</taxon>
        <taxon>Arthropoda</taxon>
        <taxon>Hexapoda</taxon>
        <taxon>Insecta</taxon>
        <taxon>Pterygota</taxon>
        <taxon>Neoptera</taxon>
        <taxon>Endopterygota</taxon>
        <taxon>Lepidoptera</taxon>
        <taxon>Glossata</taxon>
        <taxon>Ditrysia</taxon>
        <taxon>Noctuoidea</taxon>
        <taxon>Noctuidae</taxon>
        <taxon>Amphipyrinae</taxon>
        <taxon>Spodoptera</taxon>
    </lineage>
</organism>
<reference evidence="1" key="1">
    <citation type="submission" date="2016-07" db="EMBL/GenBank/DDBJ databases">
        <authorList>
            <person name="Bretaudeau A."/>
        </authorList>
    </citation>
    <scope>NUCLEOTIDE SEQUENCE</scope>
    <source>
        <strain evidence="1">Rice</strain>
        <tissue evidence="1">Whole body</tissue>
    </source>
</reference>
<accession>A0A2H1VV65</accession>